<accession>A0A380CJE7</accession>
<evidence type="ECO:0000313" key="4">
    <source>
        <dbReference type="EMBL" id="SUJ21818.1"/>
    </source>
</evidence>
<dbReference type="SMART" id="SM00448">
    <property type="entry name" value="REC"/>
    <property type="match status" value="1"/>
</dbReference>
<dbReference type="SUPFAM" id="SSF52172">
    <property type="entry name" value="CheY-like"/>
    <property type="match status" value="1"/>
</dbReference>
<dbReference type="PROSITE" id="PS50930">
    <property type="entry name" value="HTH_LYTTR"/>
    <property type="match status" value="1"/>
</dbReference>
<dbReference type="InterPro" id="IPR001789">
    <property type="entry name" value="Sig_transdc_resp-reg_receiver"/>
</dbReference>
<evidence type="ECO:0000259" key="3">
    <source>
        <dbReference type="PROSITE" id="PS50930"/>
    </source>
</evidence>
<dbReference type="PROSITE" id="PS50110">
    <property type="entry name" value="RESPONSE_REGULATORY"/>
    <property type="match status" value="1"/>
</dbReference>
<protein>
    <submittedName>
        <fullName evidence="4">Sensory transduction protein lytR</fullName>
    </submittedName>
</protein>
<dbReference type="GO" id="GO:0000156">
    <property type="term" value="F:phosphorelay response regulator activity"/>
    <property type="evidence" value="ECO:0007669"/>
    <property type="project" value="InterPro"/>
</dbReference>
<dbReference type="AlphaFoldDB" id="A0A380CJE7"/>
<sequence length="251" mass="29331">MTDKIVIVEDEKLNADRLKRLIHTIRPNACILAVLDSVSDAVVWFSKNGMPDLVMMDIRLSDGVSFDIFEQVKIDCFIIFTTAYDEYAVQAFKYNSVDYLLKPIEQEELEVAFRKAEMYNSINTNHRSIERLLHYIQPKEYRTRFLLPFRDGYKTVLVSEVKCIYVELKAIKARLKNGTDILLSQSMEELEQQLDPRIFFRANRQFIIHIDAVQQVVNYFNGKLKVILNGIDLQIIVSREKAIVLKEWLDS</sequence>
<evidence type="ECO:0000256" key="1">
    <source>
        <dbReference type="PROSITE-ProRule" id="PRU00169"/>
    </source>
</evidence>
<feature type="domain" description="Response regulatory" evidence="2">
    <location>
        <begin position="4"/>
        <end position="117"/>
    </location>
</feature>
<dbReference type="SMART" id="SM00850">
    <property type="entry name" value="LytTR"/>
    <property type="match status" value="1"/>
</dbReference>
<feature type="domain" description="HTH LytTR-type" evidence="3">
    <location>
        <begin position="173"/>
        <end position="251"/>
    </location>
</feature>
<dbReference type="InterPro" id="IPR046947">
    <property type="entry name" value="LytR-like"/>
</dbReference>
<reference evidence="4 5" key="1">
    <citation type="submission" date="2018-06" db="EMBL/GenBank/DDBJ databases">
        <authorList>
            <consortium name="Pathogen Informatics"/>
            <person name="Doyle S."/>
        </authorList>
    </citation>
    <scope>NUCLEOTIDE SEQUENCE [LARGE SCALE GENOMIC DNA]</scope>
    <source>
        <strain evidence="4 5">NCTC11388</strain>
    </source>
</reference>
<proteinExistence type="predicted"/>
<dbReference type="Pfam" id="PF04397">
    <property type="entry name" value="LytTR"/>
    <property type="match status" value="1"/>
</dbReference>
<evidence type="ECO:0000259" key="2">
    <source>
        <dbReference type="PROSITE" id="PS50110"/>
    </source>
</evidence>
<gene>
    <name evidence="4" type="primary">lytR_3</name>
    <name evidence="4" type="ORF">NCTC11388_03173</name>
</gene>
<dbReference type="Gene3D" id="2.40.50.1020">
    <property type="entry name" value="LytTr DNA-binding domain"/>
    <property type="match status" value="1"/>
</dbReference>
<evidence type="ECO:0000313" key="5">
    <source>
        <dbReference type="Proteomes" id="UP000254893"/>
    </source>
</evidence>
<name>A0A380CJE7_SPHSI</name>
<dbReference type="EMBL" id="UGYW01000002">
    <property type="protein sequence ID" value="SUJ21818.1"/>
    <property type="molecule type" value="Genomic_DNA"/>
</dbReference>
<keyword evidence="1" id="KW-0597">Phosphoprotein</keyword>
<dbReference type="InterPro" id="IPR007492">
    <property type="entry name" value="LytTR_DNA-bd_dom"/>
</dbReference>
<organism evidence="4 5">
    <name type="scientific">Sphingobacterium spiritivorum</name>
    <name type="common">Flavobacterium spiritivorum</name>
    <dbReference type="NCBI Taxonomy" id="258"/>
    <lineage>
        <taxon>Bacteria</taxon>
        <taxon>Pseudomonadati</taxon>
        <taxon>Bacteroidota</taxon>
        <taxon>Sphingobacteriia</taxon>
        <taxon>Sphingobacteriales</taxon>
        <taxon>Sphingobacteriaceae</taxon>
        <taxon>Sphingobacterium</taxon>
    </lineage>
</organism>
<dbReference type="Gene3D" id="3.40.50.2300">
    <property type="match status" value="1"/>
</dbReference>
<dbReference type="PANTHER" id="PTHR37299:SF1">
    <property type="entry name" value="STAGE 0 SPORULATION PROTEIN A HOMOLOG"/>
    <property type="match status" value="1"/>
</dbReference>
<dbReference type="FunFam" id="3.40.50.2300:FF:000361">
    <property type="entry name" value="Two-component system response regulator"/>
    <property type="match status" value="1"/>
</dbReference>
<dbReference type="Proteomes" id="UP000254893">
    <property type="component" value="Unassembled WGS sequence"/>
</dbReference>
<dbReference type="PANTHER" id="PTHR37299">
    <property type="entry name" value="TRANSCRIPTIONAL REGULATOR-RELATED"/>
    <property type="match status" value="1"/>
</dbReference>
<feature type="modified residue" description="4-aspartylphosphate" evidence="1">
    <location>
        <position position="57"/>
    </location>
</feature>
<dbReference type="InterPro" id="IPR011006">
    <property type="entry name" value="CheY-like_superfamily"/>
</dbReference>
<dbReference type="Pfam" id="PF00072">
    <property type="entry name" value="Response_reg"/>
    <property type="match status" value="1"/>
</dbReference>
<dbReference type="RefSeq" id="WP_115170792.1">
    <property type="nucleotide sequence ID" value="NZ_JBPFQH010000007.1"/>
</dbReference>
<dbReference type="GO" id="GO:0003677">
    <property type="term" value="F:DNA binding"/>
    <property type="evidence" value="ECO:0007669"/>
    <property type="project" value="InterPro"/>
</dbReference>